<reference evidence="1 2" key="1">
    <citation type="submission" date="2019-04" db="EMBL/GenBank/DDBJ databases">
        <title>Crypto-aerobic microbial life in anoxic (sulfidic) marine sediments.</title>
        <authorList>
            <person name="Bhattacharya S."/>
            <person name="Roy C."/>
            <person name="Mondal N."/>
            <person name="Sarkar J."/>
            <person name="Mandal S."/>
            <person name="Rameez M.J."/>
            <person name="Ghosh W."/>
        </authorList>
    </citation>
    <scope>NUCLEOTIDE SEQUENCE [LARGE SCALE GENOMIC DNA]</scope>
    <source>
        <strain evidence="1 2">SBBC</strain>
    </source>
</reference>
<organism evidence="1 2">
    <name type="scientific">Cereibacter changlensis</name>
    <dbReference type="NCBI Taxonomy" id="402884"/>
    <lineage>
        <taxon>Bacteria</taxon>
        <taxon>Pseudomonadati</taxon>
        <taxon>Pseudomonadota</taxon>
        <taxon>Alphaproteobacteria</taxon>
        <taxon>Rhodobacterales</taxon>
        <taxon>Paracoccaceae</taxon>
        <taxon>Cereibacter</taxon>
    </lineage>
</organism>
<sequence>MFLIDRGPGPVSCDPKRLAEREGFSPLQLFAAGAPGVWFDPSDFSTLFEDVAGTIPATQPGQPVGLMLDKSKGLVRGPELIDDGSASYSGPSTVGSVFTQGIPASAGATYEVSYRIVSINGAISARLPGVNGVIRSAPGIYKEVMVATSGSGSSFVLVGRGGVTNVVVEDISVRELPGRHATQPVAASRPTLARQPKGGRRNLALPYGSWSHPGTTVTPMPEIADPFGKFGSVYRVQMAATSATYLSFYSNQGASGPFVSSAYVRRHSGPSDFAMFVGGSIAPASATRFSATEEWVRYSSPETGSGTGFNGINNTNDTYGVDVLVCYPQVEVGSVMTPVQVVNGQYDVTEDGVADCWHLSDDLVDDALPWTAPAGAHTLASLGAGGVTILGDQALSGSTDLLGSARVGGYLAIARALSSWEAAKLTAHFDAMGAL</sequence>
<dbReference type="RefSeq" id="WP_136792235.1">
    <property type="nucleotide sequence ID" value="NZ_SWAU01000068.1"/>
</dbReference>
<dbReference type="Proteomes" id="UP000306340">
    <property type="component" value="Unassembled WGS sequence"/>
</dbReference>
<name>A0A4U0Z1C6_9RHOB</name>
<protein>
    <submittedName>
        <fullName evidence="1">Uncharacterized protein</fullName>
    </submittedName>
</protein>
<accession>A0A4U0Z1C6</accession>
<comment type="caution">
    <text evidence="1">The sequence shown here is derived from an EMBL/GenBank/DDBJ whole genome shotgun (WGS) entry which is preliminary data.</text>
</comment>
<dbReference type="AlphaFoldDB" id="A0A4U0Z1C6"/>
<gene>
    <name evidence="1" type="ORF">FAZ78_08985</name>
</gene>
<evidence type="ECO:0000313" key="2">
    <source>
        <dbReference type="Proteomes" id="UP000306340"/>
    </source>
</evidence>
<proteinExistence type="predicted"/>
<dbReference type="EMBL" id="SWAU01000068">
    <property type="protein sequence ID" value="TKA96896.1"/>
    <property type="molecule type" value="Genomic_DNA"/>
</dbReference>
<evidence type="ECO:0000313" key="1">
    <source>
        <dbReference type="EMBL" id="TKA96896.1"/>
    </source>
</evidence>